<proteinExistence type="predicted"/>
<protein>
    <submittedName>
        <fullName evidence="1">Uncharacterized protein</fullName>
    </submittedName>
</protein>
<gene>
    <name evidence="1" type="ORF">EVAR_33242_1</name>
</gene>
<name>A0A4C1WZ15_EUMVA</name>
<sequence>MPTTAKVQYCDAVRHPSCACPIRAWPVLKKPLLCFALIRKTRGVSSYRGARSFLKGRQSTTDLRVCMGSGDRPLSDDLYARSTFLKA</sequence>
<accession>A0A4C1WZ15</accession>
<comment type="caution">
    <text evidence="1">The sequence shown here is derived from an EMBL/GenBank/DDBJ whole genome shotgun (WGS) entry which is preliminary data.</text>
</comment>
<dbReference type="EMBL" id="BGZK01000697">
    <property type="protein sequence ID" value="GBP56611.1"/>
    <property type="molecule type" value="Genomic_DNA"/>
</dbReference>
<reference evidence="1 2" key="1">
    <citation type="journal article" date="2019" name="Commun. Biol.">
        <title>The bagworm genome reveals a unique fibroin gene that provides high tensile strength.</title>
        <authorList>
            <person name="Kono N."/>
            <person name="Nakamura H."/>
            <person name="Ohtoshi R."/>
            <person name="Tomita M."/>
            <person name="Numata K."/>
            <person name="Arakawa K."/>
        </authorList>
    </citation>
    <scope>NUCLEOTIDE SEQUENCE [LARGE SCALE GENOMIC DNA]</scope>
</reference>
<keyword evidence="2" id="KW-1185">Reference proteome</keyword>
<evidence type="ECO:0000313" key="2">
    <source>
        <dbReference type="Proteomes" id="UP000299102"/>
    </source>
</evidence>
<dbReference type="Proteomes" id="UP000299102">
    <property type="component" value="Unassembled WGS sequence"/>
</dbReference>
<dbReference type="AlphaFoldDB" id="A0A4C1WZ15"/>
<organism evidence="1 2">
    <name type="scientific">Eumeta variegata</name>
    <name type="common">Bagworm moth</name>
    <name type="synonym">Eumeta japonica</name>
    <dbReference type="NCBI Taxonomy" id="151549"/>
    <lineage>
        <taxon>Eukaryota</taxon>
        <taxon>Metazoa</taxon>
        <taxon>Ecdysozoa</taxon>
        <taxon>Arthropoda</taxon>
        <taxon>Hexapoda</taxon>
        <taxon>Insecta</taxon>
        <taxon>Pterygota</taxon>
        <taxon>Neoptera</taxon>
        <taxon>Endopterygota</taxon>
        <taxon>Lepidoptera</taxon>
        <taxon>Glossata</taxon>
        <taxon>Ditrysia</taxon>
        <taxon>Tineoidea</taxon>
        <taxon>Psychidae</taxon>
        <taxon>Oiketicinae</taxon>
        <taxon>Eumeta</taxon>
    </lineage>
</organism>
<evidence type="ECO:0000313" key="1">
    <source>
        <dbReference type="EMBL" id="GBP56611.1"/>
    </source>
</evidence>